<dbReference type="PANTHER" id="PTHR45528:SF1">
    <property type="entry name" value="SENSOR HISTIDINE KINASE CPXA"/>
    <property type="match status" value="1"/>
</dbReference>
<feature type="transmembrane region" description="Helical" evidence="15">
    <location>
        <begin position="12"/>
        <end position="34"/>
    </location>
</feature>
<evidence type="ECO:0000256" key="7">
    <source>
        <dbReference type="ARBA" id="ARBA00022679"/>
    </source>
</evidence>
<evidence type="ECO:0000256" key="5">
    <source>
        <dbReference type="ARBA" id="ARBA00022475"/>
    </source>
</evidence>
<organism evidence="18 19">
    <name type="scientific">Clostridium aromativorans</name>
    <dbReference type="NCBI Taxonomy" id="2836848"/>
    <lineage>
        <taxon>Bacteria</taxon>
        <taxon>Bacillati</taxon>
        <taxon>Bacillota</taxon>
        <taxon>Clostridia</taxon>
        <taxon>Eubacteriales</taxon>
        <taxon>Clostridiaceae</taxon>
        <taxon>Clostridium</taxon>
    </lineage>
</organism>
<comment type="subcellular location">
    <subcellularLocation>
        <location evidence="2">Cell membrane</location>
        <topology evidence="2">Multi-pass membrane protein</topology>
    </subcellularLocation>
</comment>
<keyword evidence="5" id="KW-1003">Cell membrane</keyword>
<feature type="transmembrane region" description="Helical" evidence="15">
    <location>
        <begin position="154"/>
        <end position="177"/>
    </location>
</feature>
<dbReference type="InterPro" id="IPR003660">
    <property type="entry name" value="HAMP_dom"/>
</dbReference>
<dbReference type="EC" id="2.7.13.3" evidence="3"/>
<dbReference type="PANTHER" id="PTHR45528">
    <property type="entry name" value="SENSOR HISTIDINE KINASE CPXA"/>
    <property type="match status" value="1"/>
</dbReference>
<dbReference type="Pfam" id="PF18719">
    <property type="entry name" value="ArlS_N"/>
    <property type="match status" value="1"/>
</dbReference>
<dbReference type="SUPFAM" id="SSF158472">
    <property type="entry name" value="HAMP domain-like"/>
    <property type="match status" value="1"/>
</dbReference>
<dbReference type="InterPro" id="IPR036097">
    <property type="entry name" value="HisK_dim/P_sf"/>
</dbReference>
<evidence type="ECO:0000259" key="17">
    <source>
        <dbReference type="PROSITE" id="PS50885"/>
    </source>
</evidence>
<evidence type="ECO:0000256" key="3">
    <source>
        <dbReference type="ARBA" id="ARBA00012438"/>
    </source>
</evidence>
<proteinExistence type="predicted"/>
<evidence type="ECO:0000256" key="6">
    <source>
        <dbReference type="ARBA" id="ARBA00022553"/>
    </source>
</evidence>
<dbReference type="Pfam" id="PF02518">
    <property type="entry name" value="HATPase_c"/>
    <property type="match status" value="1"/>
</dbReference>
<dbReference type="InterPro" id="IPR003661">
    <property type="entry name" value="HisK_dim/P_dom"/>
</dbReference>
<dbReference type="SMART" id="SM00387">
    <property type="entry name" value="HATPase_c"/>
    <property type="match status" value="1"/>
</dbReference>
<evidence type="ECO:0000256" key="15">
    <source>
        <dbReference type="SAM" id="Phobius"/>
    </source>
</evidence>
<dbReference type="Gene3D" id="6.10.340.10">
    <property type="match status" value="1"/>
</dbReference>
<dbReference type="Gene3D" id="3.30.565.10">
    <property type="entry name" value="Histidine kinase-like ATPase, C-terminal domain"/>
    <property type="match status" value="1"/>
</dbReference>
<evidence type="ECO:0000256" key="9">
    <source>
        <dbReference type="ARBA" id="ARBA00022741"/>
    </source>
</evidence>
<dbReference type="GO" id="GO:0016301">
    <property type="term" value="F:kinase activity"/>
    <property type="evidence" value="ECO:0007669"/>
    <property type="project" value="UniProtKB-KW"/>
</dbReference>
<dbReference type="RefSeq" id="WP_229981817.1">
    <property type="nucleotide sequence ID" value="NZ_JAJJPB010000023.1"/>
</dbReference>
<dbReference type="CDD" id="cd00075">
    <property type="entry name" value="HATPase"/>
    <property type="match status" value="1"/>
</dbReference>
<dbReference type="Pfam" id="PF00512">
    <property type="entry name" value="HisKA"/>
    <property type="match status" value="1"/>
</dbReference>
<dbReference type="Pfam" id="PF00672">
    <property type="entry name" value="HAMP"/>
    <property type="match status" value="1"/>
</dbReference>
<keyword evidence="19" id="KW-1185">Reference proteome</keyword>
<dbReference type="Proteomes" id="UP001165422">
    <property type="component" value="Unassembled WGS sequence"/>
</dbReference>
<keyword evidence="8 15" id="KW-0812">Transmembrane</keyword>
<dbReference type="InterPro" id="IPR050398">
    <property type="entry name" value="HssS/ArlS-like"/>
</dbReference>
<dbReference type="SUPFAM" id="SSF47384">
    <property type="entry name" value="Homodimeric domain of signal transducing histidine kinase"/>
    <property type="match status" value="1"/>
</dbReference>
<dbReference type="SUPFAM" id="SSF55874">
    <property type="entry name" value="ATPase domain of HSP90 chaperone/DNA topoisomerase II/histidine kinase"/>
    <property type="match status" value="1"/>
</dbReference>
<gene>
    <name evidence="18" type="ORF">LN736_14570</name>
</gene>
<dbReference type="CDD" id="cd06225">
    <property type="entry name" value="HAMP"/>
    <property type="match status" value="1"/>
</dbReference>
<evidence type="ECO:0000256" key="13">
    <source>
        <dbReference type="ARBA" id="ARBA00023012"/>
    </source>
</evidence>
<keyword evidence="11" id="KW-0067">ATP-binding</keyword>
<evidence type="ECO:0000256" key="10">
    <source>
        <dbReference type="ARBA" id="ARBA00022777"/>
    </source>
</evidence>
<evidence type="ECO:0000259" key="16">
    <source>
        <dbReference type="PROSITE" id="PS50109"/>
    </source>
</evidence>
<evidence type="ECO:0000256" key="12">
    <source>
        <dbReference type="ARBA" id="ARBA00022989"/>
    </source>
</evidence>
<dbReference type="InterPro" id="IPR004358">
    <property type="entry name" value="Sig_transdc_His_kin-like_C"/>
</dbReference>
<dbReference type="PROSITE" id="PS50885">
    <property type="entry name" value="HAMP"/>
    <property type="match status" value="1"/>
</dbReference>
<keyword evidence="12 15" id="KW-1133">Transmembrane helix</keyword>
<evidence type="ECO:0000313" key="18">
    <source>
        <dbReference type="EMBL" id="MCC9296081.1"/>
    </source>
</evidence>
<feature type="domain" description="Histidine kinase" evidence="16">
    <location>
        <begin position="240"/>
        <end position="455"/>
    </location>
</feature>
<accession>A0ABS8N8E6</accession>
<evidence type="ECO:0000256" key="11">
    <source>
        <dbReference type="ARBA" id="ARBA00022840"/>
    </source>
</evidence>
<dbReference type="InterPro" id="IPR003594">
    <property type="entry name" value="HATPase_dom"/>
</dbReference>
<dbReference type="InterPro" id="IPR036890">
    <property type="entry name" value="HATPase_C_sf"/>
</dbReference>
<keyword evidence="7" id="KW-0808">Transferase</keyword>
<evidence type="ECO:0000256" key="2">
    <source>
        <dbReference type="ARBA" id="ARBA00004651"/>
    </source>
</evidence>
<keyword evidence="9" id="KW-0547">Nucleotide-binding</keyword>
<keyword evidence="6" id="KW-0597">Phosphoprotein</keyword>
<name>A0ABS8N8E6_9CLOT</name>
<evidence type="ECO:0000256" key="4">
    <source>
        <dbReference type="ARBA" id="ARBA00015735"/>
    </source>
</evidence>
<feature type="domain" description="HAMP" evidence="17">
    <location>
        <begin position="179"/>
        <end position="232"/>
    </location>
</feature>
<dbReference type="InterPro" id="IPR005467">
    <property type="entry name" value="His_kinase_dom"/>
</dbReference>
<keyword evidence="14 15" id="KW-0472">Membrane</keyword>
<sequence>MNLCIIKNAKISVKLTGIFALMFSVMLAVSNAYILHGVEHYMYMQTAKRLEDVNQIILDRLKLKQLSSSELFSDILPNENIFIKIMDKNGKIINVSDKFDYHLKISEPYGKIKHVEKHEKHLTYLNTKILDKNYGILYMQIIKDMDNEYDFLKILFFFMAAADLFGIALSILLGYIISKKMLNPIDNITKTADEISINNLKERINIQGPNDELKRLATTLNNMIDRLQTSFSKQTQFVSDASHELRTPIAIIQGYANLLDRWGKNDREALDKSIEAIKSESHSMGELVEKLLFLARNDNKSQKVEKNVFYLNELIDEVTEETRMIDKKHIISNINNENVQAIADYKLIKQLIRIIVDNSIKFTKEHGKIDISSVKFGKYINISISDTGIGIPENEIPKIFDRFYCVDKSRSKDIGGSGLGLSIAKQIVDVYNGTVDIKSTVGKGTRITVSLDIIEN</sequence>
<evidence type="ECO:0000256" key="14">
    <source>
        <dbReference type="ARBA" id="ARBA00023136"/>
    </source>
</evidence>
<dbReference type="Gene3D" id="1.10.287.130">
    <property type="match status" value="1"/>
</dbReference>
<keyword evidence="10 18" id="KW-0418">Kinase</keyword>
<dbReference type="SMART" id="SM00304">
    <property type="entry name" value="HAMP"/>
    <property type="match status" value="1"/>
</dbReference>
<protein>
    <recommendedName>
        <fullName evidence="4">Signal transduction histidine-protein kinase ArlS</fullName>
        <ecNumber evidence="3">2.7.13.3</ecNumber>
    </recommendedName>
</protein>
<keyword evidence="13" id="KW-0902">Two-component regulatory system</keyword>
<evidence type="ECO:0000313" key="19">
    <source>
        <dbReference type="Proteomes" id="UP001165422"/>
    </source>
</evidence>
<evidence type="ECO:0000256" key="1">
    <source>
        <dbReference type="ARBA" id="ARBA00000085"/>
    </source>
</evidence>
<comment type="caution">
    <text evidence="18">The sequence shown here is derived from an EMBL/GenBank/DDBJ whole genome shotgun (WGS) entry which is preliminary data.</text>
</comment>
<dbReference type="PRINTS" id="PR00344">
    <property type="entry name" value="BCTRLSENSOR"/>
</dbReference>
<comment type="catalytic activity">
    <reaction evidence="1">
        <text>ATP + protein L-histidine = ADP + protein N-phospho-L-histidine.</text>
        <dbReference type="EC" id="2.7.13.3"/>
    </reaction>
</comment>
<reference evidence="18" key="1">
    <citation type="submission" date="2021-11" db="EMBL/GenBank/DDBJ databases">
        <authorList>
            <person name="Qingchun L."/>
            <person name="Dong Z."/>
            <person name="Zongwei Q."/>
            <person name="Jia Z."/>
            <person name="Duotao L."/>
        </authorList>
    </citation>
    <scope>NUCLEOTIDE SEQUENCE</scope>
    <source>
        <strain evidence="18">WLY-B-L2</strain>
    </source>
</reference>
<dbReference type="CDD" id="cd00082">
    <property type="entry name" value="HisKA"/>
    <property type="match status" value="1"/>
</dbReference>
<dbReference type="EMBL" id="JAJJPB010000023">
    <property type="protein sequence ID" value="MCC9296081.1"/>
    <property type="molecule type" value="Genomic_DNA"/>
</dbReference>
<evidence type="ECO:0000256" key="8">
    <source>
        <dbReference type="ARBA" id="ARBA00022692"/>
    </source>
</evidence>
<dbReference type="PROSITE" id="PS50109">
    <property type="entry name" value="HIS_KIN"/>
    <property type="match status" value="1"/>
</dbReference>
<dbReference type="InterPro" id="IPR041610">
    <property type="entry name" value="ArlS_N"/>
</dbReference>
<dbReference type="SMART" id="SM00388">
    <property type="entry name" value="HisKA"/>
    <property type="match status" value="1"/>
</dbReference>